<dbReference type="AlphaFoldDB" id="A0A1D3TT72"/>
<keyword evidence="1" id="KW-0472">Membrane</keyword>
<dbReference type="STRING" id="1619234.SAMN05421730_1008103"/>
<evidence type="ECO:0000313" key="3">
    <source>
        <dbReference type="Proteomes" id="UP000199315"/>
    </source>
</evidence>
<dbReference type="InterPro" id="IPR010718">
    <property type="entry name" value="DUF1294"/>
</dbReference>
<dbReference type="RefSeq" id="WP_207648841.1">
    <property type="nucleotide sequence ID" value="NZ_FMKA01000008.1"/>
</dbReference>
<keyword evidence="3" id="KW-1185">Reference proteome</keyword>
<reference evidence="2 3" key="1">
    <citation type="submission" date="2016-09" db="EMBL/GenBank/DDBJ databases">
        <authorList>
            <person name="Capua I."/>
            <person name="De Benedictis P."/>
            <person name="Joannis T."/>
            <person name="Lombin L.H."/>
            <person name="Cattoli G."/>
        </authorList>
    </citation>
    <scope>NUCLEOTIDE SEQUENCE [LARGE SCALE GENOMIC DNA]</scope>
    <source>
        <strain evidence="2 3">GluBS11</strain>
    </source>
</reference>
<feature type="transmembrane region" description="Helical" evidence="1">
    <location>
        <begin position="74"/>
        <end position="94"/>
    </location>
</feature>
<feature type="transmembrane region" description="Helical" evidence="1">
    <location>
        <begin position="6"/>
        <end position="23"/>
    </location>
</feature>
<name>A0A1D3TT72_9FIRM</name>
<gene>
    <name evidence="2" type="ORF">SAMN05421730_1008103</name>
</gene>
<keyword evidence="1" id="KW-0812">Transmembrane</keyword>
<proteinExistence type="predicted"/>
<feature type="transmembrane region" description="Helical" evidence="1">
    <location>
        <begin position="44"/>
        <end position="62"/>
    </location>
</feature>
<dbReference type="Proteomes" id="UP000199315">
    <property type="component" value="Unassembled WGS sequence"/>
</dbReference>
<sequence length="96" mass="10669">MISEHISTWLLIYLSALNLAGFISMGIDKHKAKNKLWRVPEARLFGIAILGGSIGSILGMRTFRHKTKHTSFTIGMPVILLLQLTAAAGYFIVFRP</sequence>
<dbReference type="Pfam" id="PF06961">
    <property type="entry name" value="DUF1294"/>
    <property type="match status" value="1"/>
</dbReference>
<organism evidence="2 3">
    <name type="scientific">Anaerobium acetethylicum</name>
    <dbReference type="NCBI Taxonomy" id="1619234"/>
    <lineage>
        <taxon>Bacteria</taxon>
        <taxon>Bacillati</taxon>
        <taxon>Bacillota</taxon>
        <taxon>Clostridia</taxon>
        <taxon>Lachnospirales</taxon>
        <taxon>Lachnospiraceae</taxon>
        <taxon>Anaerobium</taxon>
    </lineage>
</organism>
<accession>A0A1D3TT72</accession>
<evidence type="ECO:0000256" key="1">
    <source>
        <dbReference type="SAM" id="Phobius"/>
    </source>
</evidence>
<protein>
    <submittedName>
        <fullName evidence="2">Uncharacterized membrane protein YsdA, DUF1294 family</fullName>
    </submittedName>
</protein>
<evidence type="ECO:0000313" key="2">
    <source>
        <dbReference type="EMBL" id="SCP97140.1"/>
    </source>
</evidence>
<dbReference type="EMBL" id="FMKA01000008">
    <property type="protein sequence ID" value="SCP97140.1"/>
    <property type="molecule type" value="Genomic_DNA"/>
</dbReference>
<keyword evidence="1" id="KW-1133">Transmembrane helix</keyword>